<evidence type="ECO:0000313" key="3">
    <source>
        <dbReference type="Proteomes" id="UP000014760"/>
    </source>
</evidence>
<proteinExistence type="predicted"/>
<dbReference type="EnsemblMetazoa" id="CapteT200005">
    <property type="protein sequence ID" value="CapteP200005"/>
    <property type="gene ID" value="CapteG200005"/>
</dbReference>
<reference evidence="2" key="3">
    <citation type="submission" date="2015-06" db="UniProtKB">
        <authorList>
            <consortium name="EnsemblMetazoa"/>
        </authorList>
    </citation>
    <scope>IDENTIFICATION</scope>
</reference>
<sequence length="107" mass="11894">MELSIKSWQPGAKADEALCERCNMSSRRKNKNKFVSQSLPGSSRQEQRAIQSLSVILLKDQPGFSHGNRKAAVWGYYGSLATDVNGSREILDGEKLYCALCLDAEQK</sequence>
<keyword evidence="3" id="KW-1185">Reference proteome</keyword>
<reference evidence="1 3" key="2">
    <citation type="journal article" date="2013" name="Nature">
        <title>Insights into bilaterian evolution from three spiralian genomes.</title>
        <authorList>
            <person name="Simakov O."/>
            <person name="Marletaz F."/>
            <person name="Cho S.J."/>
            <person name="Edsinger-Gonzales E."/>
            <person name="Havlak P."/>
            <person name="Hellsten U."/>
            <person name="Kuo D.H."/>
            <person name="Larsson T."/>
            <person name="Lv J."/>
            <person name="Arendt D."/>
            <person name="Savage R."/>
            <person name="Osoegawa K."/>
            <person name="de Jong P."/>
            <person name="Grimwood J."/>
            <person name="Chapman J.A."/>
            <person name="Shapiro H."/>
            <person name="Aerts A."/>
            <person name="Otillar R.P."/>
            <person name="Terry A.Y."/>
            <person name="Boore J.L."/>
            <person name="Grigoriev I.V."/>
            <person name="Lindberg D.R."/>
            <person name="Seaver E.C."/>
            <person name="Weisblat D.A."/>
            <person name="Putnam N.H."/>
            <person name="Rokhsar D.S."/>
        </authorList>
    </citation>
    <scope>NUCLEOTIDE SEQUENCE</scope>
    <source>
        <strain evidence="1 3">I ESC-2004</strain>
    </source>
</reference>
<accession>R7VHY7</accession>
<reference evidence="3" key="1">
    <citation type="submission" date="2012-12" db="EMBL/GenBank/DDBJ databases">
        <authorList>
            <person name="Hellsten U."/>
            <person name="Grimwood J."/>
            <person name="Chapman J.A."/>
            <person name="Shapiro H."/>
            <person name="Aerts A."/>
            <person name="Otillar R.P."/>
            <person name="Terry A.Y."/>
            <person name="Boore J.L."/>
            <person name="Simakov O."/>
            <person name="Marletaz F."/>
            <person name="Cho S.-J."/>
            <person name="Edsinger-Gonzales E."/>
            <person name="Havlak P."/>
            <person name="Kuo D.-H."/>
            <person name="Larsson T."/>
            <person name="Lv J."/>
            <person name="Arendt D."/>
            <person name="Savage R."/>
            <person name="Osoegawa K."/>
            <person name="de Jong P."/>
            <person name="Lindberg D.R."/>
            <person name="Seaver E.C."/>
            <person name="Weisblat D.A."/>
            <person name="Putnam N.H."/>
            <person name="Grigoriev I.V."/>
            <person name="Rokhsar D.S."/>
        </authorList>
    </citation>
    <scope>NUCLEOTIDE SEQUENCE</scope>
    <source>
        <strain evidence="3">I ESC-2004</strain>
    </source>
</reference>
<organism evidence="1">
    <name type="scientific">Capitella teleta</name>
    <name type="common">Polychaete worm</name>
    <dbReference type="NCBI Taxonomy" id="283909"/>
    <lineage>
        <taxon>Eukaryota</taxon>
        <taxon>Metazoa</taxon>
        <taxon>Spiralia</taxon>
        <taxon>Lophotrochozoa</taxon>
        <taxon>Annelida</taxon>
        <taxon>Polychaeta</taxon>
        <taxon>Sedentaria</taxon>
        <taxon>Scolecida</taxon>
        <taxon>Capitellidae</taxon>
        <taxon>Capitella</taxon>
    </lineage>
</organism>
<name>R7VHY7_CAPTE</name>
<dbReference type="HOGENOM" id="CLU_2216386_0_0_1"/>
<feature type="non-terminal residue" evidence="1">
    <location>
        <position position="107"/>
    </location>
</feature>
<evidence type="ECO:0000313" key="2">
    <source>
        <dbReference type="EnsemblMetazoa" id="CapteP200005"/>
    </source>
</evidence>
<dbReference type="Proteomes" id="UP000014760">
    <property type="component" value="Unassembled WGS sequence"/>
</dbReference>
<dbReference type="EMBL" id="AMQN01037299">
    <property type="status" value="NOT_ANNOTATED_CDS"/>
    <property type="molecule type" value="Genomic_DNA"/>
</dbReference>
<dbReference type="AlphaFoldDB" id="R7VHY7"/>
<gene>
    <name evidence="1" type="ORF">CAPTEDRAFT_200005</name>
</gene>
<evidence type="ECO:0000313" key="1">
    <source>
        <dbReference type="EMBL" id="ELU15921.1"/>
    </source>
</evidence>
<dbReference type="EMBL" id="KB293481">
    <property type="protein sequence ID" value="ELU15921.1"/>
    <property type="molecule type" value="Genomic_DNA"/>
</dbReference>
<protein>
    <submittedName>
        <fullName evidence="1 2">Uncharacterized protein</fullName>
    </submittedName>
</protein>